<name>A0A9W6LPZ5_9HYPH</name>
<keyword evidence="7" id="KW-1185">Reference proteome</keyword>
<dbReference type="InterPro" id="IPR043425">
    <property type="entry name" value="NusG-like"/>
</dbReference>
<dbReference type="SMART" id="SM00739">
    <property type="entry name" value="KOW"/>
    <property type="match status" value="1"/>
</dbReference>
<dbReference type="SUPFAM" id="SSF82679">
    <property type="entry name" value="N-utilization substance G protein NusG, N-terminal domain"/>
    <property type="match status" value="1"/>
</dbReference>
<dbReference type="PANTHER" id="PTHR30265:SF4">
    <property type="entry name" value="KOW MOTIF FAMILY PROTEIN, EXPRESSED"/>
    <property type="match status" value="1"/>
</dbReference>
<evidence type="ECO:0000256" key="3">
    <source>
        <dbReference type="ARBA" id="ARBA00023163"/>
    </source>
</evidence>
<dbReference type="Pfam" id="PF00467">
    <property type="entry name" value="KOW"/>
    <property type="match status" value="1"/>
</dbReference>
<dbReference type="EMBL" id="BSEC01000001">
    <property type="protein sequence ID" value="GLI91145.1"/>
    <property type="molecule type" value="Genomic_DNA"/>
</dbReference>
<evidence type="ECO:0000313" key="6">
    <source>
        <dbReference type="EMBL" id="GLI91145.1"/>
    </source>
</evidence>
<dbReference type="InterPro" id="IPR005824">
    <property type="entry name" value="KOW"/>
</dbReference>
<protein>
    <submittedName>
        <fullName evidence="6">Transcription antitermination protein RfaH</fullName>
    </submittedName>
</protein>
<dbReference type="GO" id="GO:0006354">
    <property type="term" value="P:DNA-templated transcription elongation"/>
    <property type="evidence" value="ECO:0007669"/>
    <property type="project" value="InterPro"/>
</dbReference>
<comment type="caution">
    <text evidence="6">The sequence shown here is derived from an EMBL/GenBank/DDBJ whole genome shotgun (WGS) entry which is preliminary data.</text>
</comment>
<reference evidence="6" key="1">
    <citation type="journal article" date="2023" name="Int. J. Syst. Evol. Microbiol.">
        <title>Methylocystis iwaonis sp. nov., a type II methane-oxidizing bacterium from surface soil of a rice paddy field in Japan, and emended description of the genus Methylocystis (ex Whittenbury et al. 1970) Bowman et al. 1993.</title>
        <authorList>
            <person name="Kaise H."/>
            <person name="Sawadogo J.B."/>
            <person name="Alam M.S."/>
            <person name="Ueno C."/>
            <person name="Dianou D."/>
            <person name="Shinjo R."/>
            <person name="Asakawa S."/>
        </authorList>
    </citation>
    <scope>NUCLEOTIDE SEQUENCE</scope>
    <source>
        <strain evidence="6">LMG27198</strain>
    </source>
</reference>
<dbReference type="Pfam" id="PF02357">
    <property type="entry name" value="NusG"/>
    <property type="match status" value="1"/>
</dbReference>
<keyword evidence="3" id="KW-0804">Transcription</keyword>
<dbReference type="PANTHER" id="PTHR30265">
    <property type="entry name" value="RHO-INTERACTING TRANSCRIPTION TERMINATION FACTOR NUSG"/>
    <property type="match status" value="1"/>
</dbReference>
<dbReference type="InterPro" id="IPR008991">
    <property type="entry name" value="Translation_prot_SH3-like_sf"/>
</dbReference>
<dbReference type="InterPro" id="IPR006645">
    <property type="entry name" value="NGN-like_dom"/>
</dbReference>
<accession>A0A9W6LPZ5</accession>
<dbReference type="SUPFAM" id="SSF50104">
    <property type="entry name" value="Translation proteins SH3-like domain"/>
    <property type="match status" value="1"/>
</dbReference>
<dbReference type="Gene3D" id="3.30.70.940">
    <property type="entry name" value="NusG, N-terminal domain"/>
    <property type="match status" value="1"/>
</dbReference>
<evidence type="ECO:0000259" key="4">
    <source>
        <dbReference type="SMART" id="SM00738"/>
    </source>
</evidence>
<dbReference type="InterPro" id="IPR036735">
    <property type="entry name" value="NGN_dom_sf"/>
</dbReference>
<evidence type="ECO:0000256" key="2">
    <source>
        <dbReference type="ARBA" id="ARBA00023015"/>
    </source>
</evidence>
<keyword evidence="2" id="KW-0805">Transcription regulation</keyword>
<evidence type="ECO:0000259" key="5">
    <source>
        <dbReference type="SMART" id="SM00739"/>
    </source>
</evidence>
<dbReference type="AlphaFoldDB" id="A0A9W6LPZ5"/>
<feature type="domain" description="NusG-like N-terminal" evidence="4">
    <location>
        <begin position="34"/>
        <end position="133"/>
    </location>
</feature>
<feature type="domain" description="KOW" evidence="5">
    <location>
        <begin position="144"/>
        <end position="171"/>
    </location>
</feature>
<dbReference type="Proteomes" id="UP001144323">
    <property type="component" value="Unassembled WGS sequence"/>
</dbReference>
<dbReference type="CDD" id="cd06091">
    <property type="entry name" value="KOW_NusG"/>
    <property type="match status" value="1"/>
</dbReference>
<proteinExistence type="predicted"/>
<sequence length="197" mass="21602">MNNVAATHMQPAVTIGVGRYNQAGLIPSASSETTLRWYVAQTLARREMGAAVQLERQGFHTFLPQMLKTVRHARQLRTVRAAVFPGYVFVRLDPARDRWRAVNGTINVSRLVMAEDAPLPVPRGIVEALIAYRDATGLCRFDRDLKVGETVRVIGGPFAQVLGQIAGLDDKGRARVLLEIMGGAVITTLERGALERA</sequence>
<gene>
    <name evidence="6" type="primary">rfaH</name>
    <name evidence="6" type="ORF">LMG27198_01370</name>
</gene>
<evidence type="ECO:0000256" key="1">
    <source>
        <dbReference type="ARBA" id="ARBA00022814"/>
    </source>
</evidence>
<dbReference type="SMART" id="SM00738">
    <property type="entry name" value="NGN"/>
    <property type="match status" value="1"/>
</dbReference>
<organism evidence="6 7">
    <name type="scientific">Methylocystis echinoides</name>
    <dbReference type="NCBI Taxonomy" id="29468"/>
    <lineage>
        <taxon>Bacteria</taxon>
        <taxon>Pseudomonadati</taxon>
        <taxon>Pseudomonadota</taxon>
        <taxon>Alphaproteobacteria</taxon>
        <taxon>Hyphomicrobiales</taxon>
        <taxon>Methylocystaceae</taxon>
        <taxon>Methylocystis</taxon>
    </lineage>
</organism>
<dbReference type="GO" id="GO:0031564">
    <property type="term" value="P:transcription antitermination"/>
    <property type="evidence" value="ECO:0007669"/>
    <property type="project" value="UniProtKB-KW"/>
</dbReference>
<keyword evidence="1" id="KW-0889">Transcription antitermination</keyword>
<evidence type="ECO:0000313" key="7">
    <source>
        <dbReference type="Proteomes" id="UP001144323"/>
    </source>
</evidence>